<dbReference type="AlphaFoldDB" id="A0A9X4JW31"/>
<feature type="transmembrane region" description="Helical" evidence="1">
    <location>
        <begin position="12"/>
        <end position="34"/>
    </location>
</feature>
<gene>
    <name evidence="3" type="primary">spoIVB</name>
    <name evidence="3" type="ORF">L7E55_08965</name>
</gene>
<dbReference type="InterPro" id="IPR009003">
    <property type="entry name" value="Peptidase_S1_PA"/>
</dbReference>
<dbReference type="Pfam" id="PF05580">
    <property type="entry name" value="Peptidase_S55"/>
    <property type="match status" value="1"/>
</dbReference>
<proteinExistence type="predicted"/>
<evidence type="ECO:0000256" key="1">
    <source>
        <dbReference type="SAM" id="Phobius"/>
    </source>
</evidence>
<organism evidence="3 4">
    <name type="scientific">Pelotomaculum isophthalicicum JI</name>
    <dbReference type="NCBI Taxonomy" id="947010"/>
    <lineage>
        <taxon>Bacteria</taxon>
        <taxon>Bacillati</taxon>
        <taxon>Bacillota</taxon>
        <taxon>Clostridia</taxon>
        <taxon>Eubacteriales</taxon>
        <taxon>Desulfotomaculaceae</taxon>
        <taxon>Pelotomaculum</taxon>
    </lineage>
</organism>
<feature type="domain" description="Peptidase S55" evidence="2">
    <location>
        <begin position="159"/>
        <end position="398"/>
    </location>
</feature>
<keyword evidence="1" id="KW-1133">Transmembrane helix</keyword>
<dbReference type="Proteomes" id="UP001154312">
    <property type="component" value="Unassembled WGS sequence"/>
</dbReference>
<evidence type="ECO:0000259" key="2">
    <source>
        <dbReference type="PROSITE" id="PS51494"/>
    </source>
</evidence>
<dbReference type="EC" id="3.4.21.116" evidence="3"/>
<dbReference type="SUPFAM" id="SSF50494">
    <property type="entry name" value="Trypsin-like serine proteases"/>
    <property type="match status" value="1"/>
</dbReference>
<keyword evidence="1" id="KW-0472">Membrane</keyword>
<dbReference type="Pfam" id="PF13180">
    <property type="entry name" value="PDZ_2"/>
    <property type="match status" value="1"/>
</dbReference>
<keyword evidence="3" id="KW-0378">Hydrolase</keyword>
<dbReference type="PROSITE" id="PS51494">
    <property type="entry name" value="SPOIVB"/>
    <property type="match status" value="1"/>
</dbReference>
<comment type="caution">
    <text evidence="3">The sequence shown here is derived from an EMBL/GenBank/DDBJ whole genome shotgun (WGS) entry which is preliminary data.</text>
</comment>
<dbReference type="InterPro" id="IPR036034">
    <property type="entry name" value="PDZ_sf"/>
</dbReference>
<dbReference type="Gene3D" id="2.30.42.10">
    <property type="match status" value="1"/>
</dbReference>
<reference evidence="3" key="1">
    <citation type="submission" date="2022-02" db="EMBL/GenBank/DDBJ databases">
        <authorList>
            <person name="Leng L."/>
        </authorList>
    </citation>
    <scope>NUCLEOTIDE SEQUENCE</scope>
    <source>
        <strain evidence="3">JI</strain>
    </source>
</reference>
<dbReference type="EMBL" id="JAKOAV010000014">
    <property type="protein sequence ID" value="MDF9408487.1"/>
    <property type="molecule type" value="Genomic_DNA"/>
</dbReference>
<keyword evidence="1" id="KW-0812">Transmembrane</keyword>
<accession>A0A9X4JW31</accession>
<dbReference type="NCBIfam" id="TIGR02860">
    <property type="entry name" value="spore_IV_B"/>
    <property type="match status" value="1"/>
</dbReference>
<dbReference type="InterPro" id="IPR014219">
    <property type="entry name" value="SpoIVB"/>
</dbReference>
<sequence length="399" mass="42987">MRGKKRGLLDNIFLFLSGTLIIYGFLFSSGWHVAVSEPLKLNIPVPIYCNNIIAQLRQGFNDHQESPVNIVPQVRVVPGGQSIGVLLRSQGVIVVGHSIIQDQSGNKVNPAGDAGISIGDVILKINGEDVKSEGQVRDLAARAGASGQALDLEVKRGGDIFYTKINPVYCTETSRYRIGLLIKDSAAGLGTLTFYEPESRIYGALGHVITDVGSTEPFDLSEGKIIGASVQAIHPGKRGLPGEKIGIFQDDKQINGTISRNTKLGIFGNLQKPLDNNGNNMLMTVAPASQIHEGTAEILTVLKDEQVEKFSVEIMKINLKAVQDGKGIIIKITDPRLLEQTGGIIQGMSGSPIIQDGSLVGAVTHVFVNDPTRGYGVPVEWMLREAEIFPMEKNIKMAS</sequence>
<dbReference type="GO" id="GO:0016787">
    <property type="term" value="F:hydrolase activity"/>
    <property type="evidence" value="ECO:0007669"/>
    <property type="project" value="UniProtKB-KW"/>
</dbReference>
<keyword evidence="4" id="KW-1185">Reference proteome</keyword>
<protein>
    <submittedName>
        <fullName evidence="3">SpoIVB peptidase</fullName>
        <ecNumber evidence="3">3.4.21.116</ecNumber>
    </submittedName>
</protein>
<dbReference type="RefSeq" id="WP_277443810.1">
    <property type="nucleotide sequence ID" value="NZ_JAKOAV010000014.1"/>
</dbReference>
<evidence type="ECO:0000313" key="3">
    <source>
        <dbReference type="EMBL" id="MDF9408487.1"/>
    </source>
</evidence>
<dbReference type="SUPFAM" id="SSF50156">
    <property type="entry name" value="PDZ domain-like"/>
    <property type="match status" value="1"/>
</dbReference>
<dbReference type="InterPro" id="IPR001478">
    <property type="entry name" value="PDZ"/>
</dbReference>
<dbReference type="InterPro" id="IPR008763">
    <property type="entry name" value="Peptidase_S55"/>
</dbReference>
<dbReference type="SMART" id="SM00228">
    <property type="entry name" value="PDZ"/>
    <property type="match status" value="1"/>
</dbReference>
<evidence type="ECO:0000313" key="4">
    <source>
        <dbReference type="Proteomes" id="UP001154312"/>
    </source>
</evidence>
<name>A0A9X4JW31_9FIRM</name>